<keyword evidence="7" id="KW-0479">Metal-binding</keyword>
<keyword evidence="8" id="KW-0547">Nucleotide-binding</keyword>
<dbReference type="InterPro" id="IPR002828">
    <property type="entry name" value="SurE-like_Pase/nucleotidase"/>
</dbReference>
<dbReference type="EMBL" id="UINC01023161">
    <property type="protein sequence ID" value="SVA94270.1"/>
    <property type="molecule type" value="Genomic_DNA"/>
</dbReference>
<evidence type="ECO:0000256" key="9">
    <source>
        <dbReference type="ARBA" id="ARBA00022801"/>
    </source>
</evidence>
<dbReference type="GO" id="GO:0000166">
    <property type="term" value="F:nucleotide binding"/>
    <property type="evidence" value="ECO:0007669"/>
    <property type="project" value="UniProtKB-KW"/>
</dbReference>
<dbReference type="InterPro" id="IPR030048">
    <property type="entry name" value="SurE"/>
</dbReference>
<keyword evidence="6" id="KW-0963">Cytoplasm</keyword>
<dbReference type="NCBIfam" id="NF001492">
    <property type="entry name" value="PRK00346.2-2"/>
    <property type="match status" value="1"/>
</dbReference>
<keyword evidence="9" id="KW-0378">Hydrolase</keyword>
<dbReference type="InterPro" id="IPR036523">
    <property type="entry name" value="SurE-like_sf"/>
</dbReference>
<dbReference type="GO" id="GO:0008254">
    <property type="term" value="F:3'-nucleotidase activity"/>
    <property type="evidence" value="ECO:0007669"/>
    <property type="project" value="TreeGrafter"/>
</dbReference>
<comment type="subcellular location">
    <subcellularLocation>
        <location evidence="3">Cytoplasm</location>
    </subcellularLocation>
</comment>
<comment type="catalytic activity">
    <reaction evidence="1">
        <text>a ribonucleoside 5'-phosphate + H2O = a ribonucleoside + phosphate</text>
        <dbReference type="Rhea" id="RHEA:12484"/>
        <dbReference type="ChEBI" id="CHEBI:15377"/>
        <dbReference type="ChEBI" id="CHEBI:18254"/>
        <dbReference type="ChEBI" id="CHEBI:43474"/>
        <dbReference type="ChEBI" id="CHEBI:58043"/>
        <dbReference type="EC" id="3.1.3.5"/>
    </reaction>
</comment>
<protein>
    <recommendedName>
        <fullName evidence="5">5'-nucleotidase</fullName>
        <ecNumber evidence="5">3.1.3.5</ecNumber>
    </recommendedName>
</protein>
<dbReference type="Gene3D" id="3.40.1210.10">
    <property type="entry name" value="Survival protein SurE-like phosphatase/nucleotidase"/>
    <property type="match status" value="1"/>
</dbReference>
<evidence type="ECO:0000256" key="6">
    <source>
        <dbReference type="ARBA" id="ARBA00022490"/>
    </source>
</evidence>
<organism evidence="11">
    <name type="scientific">marine metagenome</name>
    <dbReference type="NCBI Taxonomy" id="408172"/>
    <lineage>
        <taxon>unclassified sequences</taxon>
        <taxon>metagenomes</taxon>
        <taxon>ecological metagenomes</taxon>
    </lineage>
</organism>
<evidence type="ECO:0000256" key="7">
    <source>
        <dbReference type="ARBA" id="ARBA00022723"/>
    </source>
</evidence>
<evidence type="ECO:0000313" key="11">
    <source>
        <dbReference type="EMBL" id="SVA94270.1"/>
    </source>
</evidence>
<dbReference type="HAMAP" id="MF_00060">
    <property type="entry name" value="SurE"/>
    <property type="match status" value="1"/>
</dbReference>
<accession>A0A381ZYG9</accession>
<sequence length="251" mass="27335">MITNDDGIYAPGIYALWEAMCSIGDPIVVAPETEQSAVGHAITISDPLRVVSVQRSGGFKGLAVTGTPSDCVKIAIKSILDKKPAILISGINQGANVGKNIIYSGTVSAATEGTILGIPSIAISLESYRSDDWRGAKKTAVDLACHVLQYGVPKGTLLNVNVPYCNPNEIKGIKVTRQGNQYFKDAFDERTDPRGRTYYWMKGKIIDEDESLDFDGKAVAEKYVSVTPIHFNVTNESYIEKLNKQFTDERP</sequence>
<dbReference type="GO" id="GO:0046872">
    <property type="term" value="F:metal ion binding"/>
    <property type="evidence" value="ECO:0007669"/>
    <property type="project" value="UniProtKB-KW"/>
</dbReference>
<dbReference type="PANTHER" id="PTHR30457">
    <property type="entry name" value="5'-NUCLEOTIDASE SURE"/>
    <property type="match status" value="1"/>
</dbReference>
<evidence type="ECO:0000256" key="4">
    <source>
        <dbReference type="ARBA" id="ARBA00011062"/>
    </source>
</evidence>
<dbReference type="PANTHER" id="PTHR30457:SF12">
    <property type="entry name" value="5'_3'-NUCLEOTIDASE SURE"/>
    <property type="match status" value="1"/>
</dbReference>
<proteinExistence type="inferred from homology"/>
<dbReference type="FunFam" id="3.40.1210.10:FF:000001">
    <property type="entry name" value="5'/3'-nucleotidase SurE"/>
    <property type="match status" value="1"/>
</dbReference>
<dbReference type="GO" id="GO:0005737">
    <property type="term" value="C:cytoplasm"/>
    <property type="evidence" value="ECO:0007669"/>
    <property type="project" value="UniProtKB-SubCell"/>
</dbReference>
<evidence type="ECO:0000256" key="2">
    <source>
        <dbReference type="ARBA" id="ARBA00001946"/>
    </source>
</evidence>
<dbReference type="SUPFAM" id="SSF64167">
    <property type="entry name" value="SurE-like"/>
    <property type="match status" value="1"/>
</dbReference>
<evidence type="ECO:0000256" key="8">
    <source>
        <dbReference type="ARBA" id="ARBA00022741"/>
    </source>
</evidence>
<name>A0A381ZYG9_9ZZZZ</name>
<gene>
    <name evidence="11" type="ORF">METZ01_LOCUS147124</name>
</gene>
<dbReference type="GO" id="GO:0008253">
    <property type="term" value="F:5'-nucleotidase activity"/>
    <property type="evidence" value="ECO:0007669"/>
    <property type="project" value="UniProtKB-EC"/>
</dbReference>
<comment type="cofactor">
    <cofactor evidence="2">
        <name>Mg(2+)</name>
        <dbReference type="ChEBI" id="CHEBI:18420"/>
    </cofactor>
</comment>
<evidence type="ECO:0000256" key="1">
    <source>
        <dbReference type="ARBA" id="ARBA00000815"/>
    </source>
</evidence>
<evidence type="ECO:0000256" key="5">
    <source>
        <dbReference type="ARBA" id="ARBA00012643"/>
    </source>
</evidence>
<evidence type="ECO:0000256" key="3">
    <source>
        <dbReference type="ARBA" id="ARBA00004496"/>
    </source>
</evidence>
<dbReference type="EC" id="3.1.3.5" evidence="5"/>
<dbReference type="AlphaFoldDB" id="A0A381ZYG9"/>
<evidence type="ECO:0000259" key="10">
    <source>
        <dbReference type="Pfam" id="PF01975"/>
    </source>
</evidence>
<dbReference type="NCBIfam" id="NF001490">
    <property type="entry name" value="PRK00346.1-4"/>
    <property type="match status" value="1"/>
</dbReference>
<dbReference type="GO" id="GO:0004309">
    <property type="term" value="F:exopolyphosphatase activity"/>
    <property type="evidence" value="ECO:0007669"/>
    <property type="project" value="TreeGrafter"/>
</dbReference>
<feature type="domain" description="Survival protein SurE-like phosphatase/nucleotidase" evidence="10">
    <location>
        <begin position="1"/>
        <end position="184"/>
    </location>
</feature>
<dbReference type="Pfam" id="PF01975">
    <property type="entry name" value="SurE"/>
    <property type="match status" value="1"/>
</dbReference>
<reference evidence="11" key="1">
    <citation type="submission" date="2018-05" db="EMBL/GenBank/DDBJ databases">
        <authorList>
            <person name="Lanie J.A."/>
            <person name="Ng W.-L."/>
            <person name="Kazmierczak K.M."/>
            <person name="Andrzejewski T.M."/>
            <person name="Davidsen T.M."/>
            <person name="Wayne K.J."/>
            <person name="Tettelin H."/>
            <person name="Glass J.I."/>
            <person name="Rusch D."/>
            <person name="Podicherti R."/>
            <person name="Tsui H.-C.T."/>
            <person name="Winkler M.E."/>
        </authorList>
    </citation>
    <scope>NUCLEOTIDE SEQUENCE</scope>
</reference>
<dbReference type="NCBIfam" id="TIGR00087">
    <property type="entry name" value="surE"/>
    <property type="match status" value="1"/>
</dbReference>
<comment type="similarity">
    <text evidence="4">Belongs to the SurE nucleotidase family.</text>
</comment>